<reference evidence="3 5" key="2">
    <citation type="submission" date="2020-02" db="EMBL/GenBank/DDBJ databases">
        <title>Genome sequence of Parvularcula flava strain NH6-79.</title>
        <authorList>
            <person name="Abdul Karim M.H."/>
            <person name="Lam M.Q."/>
            <person name="Chen S.J."/>
            <person name="Yahya A."/>
            <person name="Shahir S."/>
            <person name="Shamsir M.S."/>
            <person name="Chong C.S."/>
        </authorList>
    </citation>
    <scope>NUCLEOTIDE SEQUENCE [LARGE SCALE GENOMIC DNA]</scope>
    <source>
        <strain evidence="3 5">NH6-79</strain>
    </source>
</reference>
<evidence type="ECO:0000256" key="1">
    <source>
        <dbReference type="SAM" id="Phobius"/>
    </source>
</evidence>
<reference evidence="2" key="3">
    <citation type="submission" date="2020-09" db="EMBL/GenBank/DDBJ databases">
        <authorList>
            <person name="Sun Q."/>
            <person name="Zhou Y."/>
        </authorList>
    </citation>
    <scope>NUCLEOTIDE SEQUENCE</scope>
    <source>
        <strain evidence="2">CGMCC 1.14984</strain>
    </source>
</reference>
<keyword evidence="5" id="KW-1185">Reference proteome</keyword>
<evidence type="ECO:0000313" key="2">
    <source>
        <dbReference type="EMBL" id="GGI02252.1"/>
    </source>
</evidence>
<name>A0A8J3A4L6_9PROT</name>
<comment type="caution">
    <text evidence="2">The sequence shown here is derived from an EMBL/GenBank/DDBJ whole genome shotgun (WGS) entry which is preliminary data.</text>
</comment>
<dbReference type="EMBL" id="VCJR02000007">
    <property type="protein sequence ID" value="NHK29638.1"/>
    <property type="molecule type" value="Genomic_DNA"/>
</dbReference>
<evidence type="ECO:0000313" key="3">
    <source>
        <dbReference type="EMBL" id="NHK29638.1"/>
    </source>
</evidence>
<dbReference type="AlphaFoldDB" id="A0A8J3A4L6"/>
<keyword evidence="1" id="KW-0812">Transmembrane</keyword>
<keyword evidence="1" id="KW-0472">Membrane</keyword>
<reference evidence="2" key="1">
    <citation type="journal article" date="2014" name="Int. J. Syst. Evol. Microbiol.">
        <title>Complete genome sequence of Corynebacterium casei LMG S-19264T (=DSM 44701T), isolated from a smear-ripened cheese.</title>
        <authorList>
            <consortium name="US DOE Joint Genome Institute (JGI-PGF)"/>
            <person name="Walter F."/>
            <person name="Albersmeier A."/>
            <person name="Kalinowski J."/>
            <person name="Ruckert C."/>
        </authorList>
    </citation>
    <scope>NUCLEOTIDE SEQUENCE</scope>
    <source>
        <strain evidence="2">CGMCC 1.14984</strain>
    </source>
</reference>
<accession>A0A8J3A4L6</accession>
<feature type="transmembrane region" description="Helical" evidence="1">
    <location>
        <begin position="146"/>
        <end position="165"/>
    </location>
</feature>
<dbReference type="Proteomes" id="UP000621856">
    <property type="component" value="Unassembled WGS sequence"/>
</dbReference>
<evidence type="ECO:0000313" key="4">
    <source>
        <dbReference type="Proteomes" id="UP000621856"/>
    </source>
</evidence>
<organism evidence="2 4">
    <name type="scientific">Aquisalinus luteolus</name>
    <dbReference type="NCBI Taxonomy" id="1566827"/>
    <lineage>
        <taxon>Bacteria</taxon>
        <taxon>Pseudomonadati</taxon>
        <taxon>Pseudomonadota</taxon>
        <taxon>Alphaproteobacteria</taxon>
        <taxon>Parvularculales</taxon>
        <taxon>Parvularculaceae</taxon>
        <taxon>Aquisalinus</taxon>
    </lineage>
</organism>
<dbReference type="EMBL" id="BMGZ01000006">
    <property type="protein sequence ID" value="GGI02252.1"/>
    <property type="molecule type" value="Genomic_DNA"/>
</dbReference>
<evidence type="ECO:0000313" key="5">
    <source>
        <dbReference type="Proteomes" id="UP000818603"/>
    </source>
</evidence>
<keyword evidence="1" id="KW-1133">Transmembrane helix</keyword>
<protein>
    <submittedName>
        <fullName evidence="2">Uncharacterized protein</fullName>
    </submittedName>
</protein>
<dbReference type="Proteomes" id="UP000818603">
    <property type="component" value="Unassembled WGS sequence"/>
</dbReference>
<sequence length="200" mass="22383">MTDHEIKPALLRRPVTWRVDNACLHRQDRAREPITLPFDRITSLRMTRTVFRGQRLERFELTGPWGSEIISVNTTDVVAASNEQLAAFHRLLIDTLPRISEVRPDLAVILAERKGPKWALFSIGVIAVVAASLMLVIAMLTAQDRLWAAAVPLGTLFLFGLMISLNVRPWQDPPSVTPDDLAAELRQGLEKKAEASKTKT</sequence>
<gene>
    <name evidence="3" type="ORF">FF098_017160</name>
    <name evidence="2" type="ORF">GCM10011355_34820</name>
</gene>
<feature type="transmembrane region" description="Helical" evidence="1">
    <location>
        <begin position="118"/>
        <end position="140"/>
    </location>
</feature>
<proteinExistence type="predicted"/>
<dbReference type="RefSeq" id="WP_155142893.1">
    <property type="nucleotide sequence ID" value="NZ_BMGZ01000006.1"/>
</dbReference>